<name>C0W084_9ACTO</name>
<feature type="transmembrane region" description="Helical" evidence="1">
    <location>
        <begin position="147"/>
        <end position="168"/>
    </location>
</feature>
<dbReference type="Proteomes" id="UP000010301">
    <property type="component" value="Unassembled WGS sequence"/>
</dbReference>
<proteinExistence type="predicted"/>
<organism evidence="2 3">
    <name type="scientific">Gleimia coleocanis DSM 15436</name>
    <dbReference type="NCBI Taxonomy" id="525245"/>
    <lineage>
        <taxon>Bacteria</taxon>
        <taxon>Bacillati</taxon>
        <taxon>Actinomycetota</taxon>
        <taxon>Actinomycetes</taxon>
        <taxon>Actinomycetales</taxon>
        <taxon>Actinomycetaceae</taxon>
        <taxon>Gleimia</taxon>
    </lineage>
</organism>
<keyword evidence="1" id="KW-0472">Membrane</keyword>
<keyword evidence="1" id="KW-1133">Transmembrane helix</keyword>
<dbReference type="eggNOG" id="ENOG5031HCW">
    <property type="taxonomic scope" value="Bacteria"/>
</dbReference>
<evidence type="ECO:0000313" key="2">
    <source>
        <dbReference type="EMBL" id="EEH63943.1"/>
    </source>
</evidence>
<accession>C0W084</accession>
<dbReference type="HOGENOM" id="CLU_1003367_0_0_11"/>
<reference evidence="2 3" key="1">
    <citation type="submission" date="2009-01" db="EMBL/GenBank/DDBJ databases">
        <authorList>
            <person name="Qin X."/>
            <person name="Bachman B."/>
            <person name="Battles P."/>
            <person name="Bell A."/>
            <person name="Bess C."/>
            <person name="Bickham C."/>
            <person name="Chaboub L."/>
            <person name="Chen D."/>
            <person name="Coyle M."/>
            <person name="Deiros D.R."/>
            <person name="Dinh H."/>
            <person name="Forbes L."/>
            <person name="Fowler G."/>
            <person name="Francisco L."/>
            <person name="Fu Q."/>
            <person name="Gubbala S."/>
            <person name="Hale W."/>
            <person name="Han Y."/>
            <person name="Hemphill L."/>
            <person name="Highlander S.K."/>
            <person name="Hirani K."/>
            <person name="Hogues M."/>
            <person name="Jackson L."/>
            <person name="Jakkamsetti A."/>
            <person name="Javaid M."/>
            <person name="Jiang H."/>
            <person name="Korchina V."/>
            <person name="Kovar C."/>
            <person name="Lara F."/>
            <person name="Lee S."/>
            <person name="Mata R."/>
            <person name="Mathew T."/>
            <person name="Moen C."/>
            <person name="Morales K."/>
            <person name="Munidasa M."/>
            <person name="Nazareth L."/>
            <person name="Ngo R."/>
            <person name="Nguyen L."/>
            <person name="Okwuonu G."/>
            <person name="Ongeri F."/>
            <person name="Patil S."/>
            <person name="Petrosino J."/>
            <person name="Pham C."/>
            <person name="Pham P."/>
            <person name="Pu L.-L."/>
            <person name="Puazo M."/>
            <person name="Raj R."/>
            <person name="Reid J."/>
            <person name="Rouhana J."/>
            <person name="Saada N."/>
            <person name="Shang Y."/>
            <person name="Simmons D."/>
            <person name="Thornton R."/>
            <person name="Warren J."/>
            <person name="Weissenberger G."/>
            <person name="Zhang J."/>
            <person name="Zhang L."/>
            <person name="Zhou C."/>
            <person name="Zhu D."/>
            <person name="Muzny D."/>
            <person name="Worley K."/>
            <person name="Gibbs R."/>
        </authorList>
    </citation>
    <scope>NUCLEOTIDE SEQUENCE [LARGE SCALE GENOMIC DNA]</scope>
    <source>
        <strain evidence="2 3">DSM 15436</strain>
    </source>
</reference>
<comment type="caution">
    <text evidence="2">The sequence shown here is derived from an EMBL/GenBank/DDBJ whole genome shotgun (WGS) entry which is preliminary data.</text>
</comment>
<keyword evidence="1" id="KW-0812">Transmembrane</keyword>
<sequence>MPALRSALKVIYTPGITLATPIGLRNDPQATLVLQRGKEINAQFDEALNYLDPFDRRDYLEWLETEAGEEFKRWRLRGFAMAAALESLETGWDQDDTKLIQQGTPAQVQAAVDRAWWWDHNRHWLLVFAGIVLTAGFMTMGPNMSTGLWAVVLGLLGLTGVALVAYAASFWPRWQLRRVAAEYGISLDFNEEEVEETLAEEPLWIIPEGGSALTSAKILNFANWVMLAQPSGDYLLDLTPSELNQVVTTERRQKIVETALGWEEKQRFAKARREEMRRGMIIDPQ</sequence>
<dbReference type="AlphaFoldDB" id="C0W084"/>
<gene>
    <name evidence="2" type="ORF">HMPREF0044_0962</name>
</gene>
<protein>
    <submittedName>
        <fullName evidence="2">Uncharacterized protein</fullName>
    </submittedName>
</protein>
<evidence type="ECO:0000256" key="1">
    <source>
        <dbReference type="SAM" id="Phobius"/>
    </source>
</evidence>
<dbReference type="STRING" id="525245.HMPREF0044_0962"/>
<keyword evidence="3" id="KW-1185">Reference proteome</keyword>
<evidence type="ECO:0000313" key="3">
    <source>
        <dbReference type="Proteomes" id="UP000010301"/>
    </source>
</evidence>
<dbReference type="EMBL" id="ACFG01000030">
    <property type="protein sequence ID" value="EEH63943.1"/>
    <property type="molecule type" value="Genomic_DNA"/>
</dbReference>
<feature type="transmembrane region" description="Helical" evidence="1">
    <location>
        <begin position="124"/>
        <end position="141"/>
    </location>
</feature>